<keyword evidence="3" id="KW-1185">Reference proteome</keyword>
<evidence type="ECO:0000313" key="2">
    <source>
        <dbReference type="EMBL" id="MCW0482829.1"/>
    </source>
</evidence>
<dbReference type="Proteomes" id="UP001163821">
    <property type="component" value="Unassembled WGS sequence"/>
</dbReference>
<reference evidence="2" key="1">
    <citation type="submission" date="2022-10" db="EMBL/GenBank/DDBJ databases">
        <title>Gaoshiqiia sediminis gen. nov., sp. nov., isolated from coastal sediment.</title>
        <authorList>
            <person name="Yu W.X."/>
            <person name="Mu D.S."/>
            <person name="Du J.Z."/>
            <person name="Liang Y.Q."/>
        </authorList>
    </citation>
    <scope>NUCLEOTIDE SEQUENCE</scope>
    <source>
        <strain evidence="2">A06</strain>
    </source>
</reference>
<accession>A0AA41Y6H4</accession>
<gene>
    <name evidence="2" type="ORF">N2K84_08830</name>
</gene>
<dbReference type="Pfam" id="PF12771">
    <property type="entry name" value="SusD-like_2"/>
    <property type="match status" value="1"/>
</dbReference>
<name>A0AA41Y6H4_9BACT</name>
<proteinExistence type="predicted"/>
<dbReference type="InterPro" id="IPR011990">
    <property type="entry name" value="TPR-like_helical_dom_sf"/>
</dbReference>
<feature type="chain" id="PRO_5041395960" evidence="1">
    <location>
        <begin position="22"/>
        <end position="518"/>
    </location>
</feature>
<dbReference type="PROSITE" id="PS51257">
    <property type="entry name" value="PROKAR_LIPOPROTEIN"/>
    <property type="match status" value="1"/>
</dbReference>
<comment type="caution">
    <text evidence="2">The sequence shown here is derived from an EMBL/GenBank/DDBJ whole genome shotgun (WGS) entry which is preliminary data.</text>
</comment>
<evidence type="ECO:0000313" key="3">
    <source>
        <dbReference type="Proteomes" id="UP001163821"/>
    </source>
</evidence>
<feature type="signal peptide" evidence="1">
    <location>
        <begin position="1"/>
        <end position="21"/>
    </location>
</feature>
<dbReference type="SUPFAM" id="SSF48452">
    <property type="entry name" value="TPR-like"/>
    <property type="match status" value="1"/>
</dbReference>
<dbReference type="Gene3D" id="1.25.40.390">
    <property type="match status" value="1"/>
</dbReference>
<sequence>MKTTKFITTILSVAMLFQACTADFEEINTNPNQLTVGQIQAIGMFEPLLYDGANQWLERTWFWNNELMQFTVFSGGTTREEHRYFISDGNFSNWWNFNADYANNAMHMYELAEQENNAALKAIALTWKVLYLSNQTDIFGDIPYSEAFQARSTGNVKPKFDSQKEVYEQMFTELEQANTLYAEAKNLTEPGRDKMYEGDILKWRKFNNSLYLRLLMRVSGRSEMNSASKIQTIANNPDQYPVFTSNADNATVKFTGESPYVNYFGSTTESNFTTAGRHLAEQTINMMVLTNTSNETLVDPRLPIIGKTNNSSNSWKGAVSGGTIEETSSSNSGASLLNFEVFCRDNATYTFMDYAEVRFILAEAALKGMISGGTATSKMHYEAGITASMQKWSELGTFSVTPTTISEAQITAFLQFQGVQFDANSSVSNLTELIANQKHVALFWIGFEAWHEYRRTGYPELTIGAGTLNDHILPTRFAYPSVTMATNSEHANAALANMGGPNDMKTPLWWSKQAINQN</sequence>
<evidence type="ECO:0000256" key="1">
    <source>
        <dbReference type="SAM" id="SignalP"/>
    </source>
</evidence>
<keyword evidence="1" id="KW-0732">Signal</keyword>
<protein>
    <submittedName>
        <fullName evidence="2">SusD/RagB family nutrient-binding outer membrane lipoprotein</fullName>
    </submittedName>
</protein>
<organism evidence="2 3">
    <name type="scientific">Gaoshiqia sediminis</name>
    <dbReference type="NCBI Taxonomy" id="2986998"/>
    <lineage>
        <taxon>Bacteria</taxon>
        <taxon>Pseudomonadati</taxon>
        <taxon>Bacteroidota</taxon>
        <taxon>Bacteroidia</taxon>
        <taxon>Marinilabiliales</taxon>
        <taxon>Prolixibacteraceae</taxon>
        <taxon>Gaoshiqia</taxon>
    </lineage>
</organism>
<keyword evidence="2" id="KW-0449">Lipoprotein</keyword>
<dbReference type="EMBL" id="JAPAAF010000009">
    <property type="protein sequence ID" value="MCW0482829.1"/>
    <property type="molecule type" value="Genomic_DNA"/>
</dbReference>
<dbReference type="InterPro" id="IPR041662">
    <property type="entry name" value="SusD-like_2"/>
</dbReference>
<dbReference type="AlphaFoldDB" id="A0AA41Y6H4"/>
<dbReference type="RefSeq" id="WP_282591432.1">
    <property type="nucleotide sequence ID" value="NZ_JAPAAF010000009.1"/>
</dbReference>